<reference evidence="4 5" key="1">
    <citation type="submission" date="2016-10" db="EMBL/GenBank/DDBJ databases">
        <authorList>
            <person name="de Groot N.N."/>
        </authorList>
    </citation>
    <scope>NUCLEOTIDE SEQUENCE [LARGE SCALE GENOMIC DNA]</scope>
    <source>
        <strain evidence="4 5">DSM 17794</strain>
    </source>
</reference>
<keyword evidence="1 4" id="KW-0808">Transferase</keyword>
<dbReference type="EMBL" id="FOVL01000016">
    <property type="protein sequence ID" value="SFN76441.1"/>
    <property type="molecule type" value="Genomic_DNA"/>
</dbReference>
<feature type="domain" description="Sulfotransferase" evidence="3">
    <location>
        <begin position="4"/>
        <end position="220"/>
    </location>
</feature>
<dbReference type="Pfam" id="PF00685">
    <property type="entry name" value="Sulfotransfer_1"/>
    <property type="match status" value="1"/>
</dbReference>
<dbReference type="InterPro" id="IPR027417">
    <property type="entry name" value="P-loop_NTPase"/>
</dbReference>
<dbReference type="PANTHER" id="PTHR10605">
    <property type="entry name" value="HEPARAN SULFATE SULFOTRANSFERASE"/>
    <property type="match status" value="1"/>
</dbReference>
<keyword evidence="5" id="KW-1185">Reference proteome</keyword>
<sequence>MKLDFVCIGAQKAGTTTLHDILKGHPDIYLPDRKEAQFFDINEMYQRGLDFYFSTFFRTYKNQKVVGNINPNLQLETRSIDRLISCFGKNIKVIFILRNPIKRAYSHYLMSKRRGYEQLSFLEALEQEDYRMKYPSEHSKYFSEETGHYEKNHFGYVYRSKYLKTLKYLYSQLPPQNIKVVFFEEFLINKPVVIEDILKFLNLPQSNALDFNIKSNYASQPKSVVIRDIIYKPLIFKSIIGAILPSHLKEFLKNRLDKLNSKPLKIEEKNLSPEDQSFIYETYFKKEIEEIETYLNLTLDDWKPIMSTHQING</sequence>
<dbReference type="AlphaFoldDB" id="A0A1I5BPR6"/>
<evidence type="ECO:0000256" key="1">
    <source>
        <dbReference type="ARBA" id="ARBA00022679"/>
    </source>
</evidence>
<dbReference type="GO" id="GO:0008146">
    <property type="term" value="F:sulfotransferase activity"/>
    <property type="evidence" value="ECO:0007669"/>
    <property type="project" value="InterPro"/>
</dbReference>
<protein>
    <submittedName>
        <fullName evidence="4">Sulfotransferase domain-containing protein</fullName>
    </submittedName>
</protein>
<dbReference type="Proteomes" id="UP000199153">
    <property type="component" value="Unassembled WGS sequence"/>
</dbReference>
<dbReference type="RefSeq" id="WP_093410164.1">
    <property type="nucleotide sequence ID" value="NZ_FOVL01000016.1"/>
</dbReference>
<dbReference type="Gene3D" id="3.40.50.300">
    <property type="entry name" value="P-loop containing nucleotide triphosphate hydrolases"/>
    <property type="match status" value="1"/>
</dbReference>
<dbReference type="SUPFAM" id="SSF52540">
    <property type="entry name" value="P-loop containing nucleoside triphosphate hydrolases"/>
    <property type="match status" value="1"/>
</dbReference>
<name>A0A1I5BPR6_9FLAO</name>
<keyword evidence="2" id="KW-0325">Glycoprotein</keyword>
<evidence type="ECO:0000313" key="5">
    <source>
        <dbReference type="Proteomes" id="UP000199153"/>
    </source>
</evidence>
<evidence type="ECO:0000313" key="4">
    <source>
        <dbReference type="EMBL" id="SFN76441.1"/>
    </source>
</evidence>
<dbReference type="PANTHER" id="PTHR10605:SF56">
    <property type="entry name" value="BIFUNCTIONAL HEPARAN SULFATE N-DEACETYLASE_N-SULFOTRANSFERASE"/>
    <property type="match status" value="1"/>
</dbReference>
<organism evidence="4 5">
    <name type="scientific">Salegentibacter flavus</name>
    <dbReference type="NCBI Taxonomy" id="287099"/>
    <lineage>
        <taxon>Bacteria</taxon>
        <taxon>Pseudomonadati</taxon>
        <taxon>Bacteroidota</taxon>
        <taxon>Flavobacteriia</taxon>
        <taxon>Flavobacteriales</taxon>
        <taxon>Flavobacteriaceae</taxon>
        <taxon>Salegentibacter</taxon>
    </lineage>
</organism>
<dbReference type="InterPro" id="IPR037359">
    <property type="entry name" value="NST/OST"/>
</dbReference>
<proteinExistence type="predicted"/>
<dbReference type="InterPro" id="IPR000863">
    <property type="entry name" value="Sulfotransferase_dom"/>
</dbReference>
<evidence type="ECO:0000259" key="3">
    <source>
        <dbReference type="Pfam" id="PF00685"/>
    </source>
</evidence>
<dbReference type="OrthoDB" id="981508at2"/>
<accession>A0A1I5BPR6</accession>
<dbReference type="STRING" id="287099.SAMN05660413_02468"/>
<evidence type="ECO:0000256" key="2">
    <source>
        <dbReference type="ARBA" id="ARBA00023180"/>
    </source>
</evidence>
<gene>
    <name evidence="4" type="ORF">SAMN05660413_02468</name>
</gene>